<accession>A0A4Y4B0V1</accession>
<evidence type="ECO:0000313" key="4">
    <source>
        <dbReference type="Proteomes" id="UP000317410"/>
    </source>
</evidence>
<proteinExistence type="predicted"/>
<dbReference type="EMBL" id="BJNQ01000001">
    <property type="protein sequence ID" value="GEC74088.1"/>
    <property type="molecule type" value="Genomic_DNA"/>
</dbReference>
<gene>
    <name evidence="3" type="ORF">MLI01_02330</name>
</gene>
<name>A0A4Y4B0V1_MICMQ</name>
<reference evidence="3 4" key="1">
    <citation type="submission" date="2019-06" db="EMBL/GenBank/DDBJ databases">
        <title>Whole genome shotgun sequence of Microbacterium liquefaciens NBRC 15037.</title>
        <authorList>
            <person name="Hosoyama A."/>
            <person name="Uohara A."/>
            <person name="Ohji S."/>
            <person name="Ichikawa N."/>
        </authorList>
    </citation>
    <scope>NUCLEOTIDE SEQUENCE [LARGE SCALE GENOMIC DNA]</scope>
    <source>
        <strain evidence="3 4">NBRC 15037</strain>
    </source>
</reference>
<organism evidence="3 4">
    <name type="scientific">Microbacterium maritypicum</name>
    <name type="common">Microbacterium liquefaciens</name>
    <dbReference type="NCBI Taxonomy" id="33918"/>
    <lineage>
        <taxon>Bacteria</taxon>
        <taxon>Bacillati</taxon>
        <taxon>Actinomycetota</taxon>
        <taxon>Actinomycetes</taxon>
        <taxon>Micrococcales</taxon>
        <taxon>Microbacteriaceae</taxon>
        <taxon>Microbacterium</taxon>
    </lineage>
</organism>
<feature type="compositionally biased region" description="Low complexity" evidence="1">
    <location>
        <begin position="48"/>
        <end position="63"/>
    </location>
</feature>
<evidence type="ECO:0000256" key="1">
    <source>
        <dbReference type="SAM" id="MobiDB-lite"/>
    </source>
</evidence>
<keyword evidence="2" id="KW-0472">Membrane</keyword>
<keyword evidence="2" id="KW-0812">Transmembrane</keyword>
<dbReference type="AlphaFoldDB" id="A0A4Y4B0V1"/>
<comment type="caution">
    <text evidence="3">The sequence shown here is derived from an EMBL/GenBank/DDBJ whole genome shotgun (WGS) entry which is preliminary data.</text>
</comment>
<evidence type="ECO:0000313" key="3">
    <source>
        <dbReference type="EMBL" id="GEC74088.1"/>
    </source>
</evidence>
<feature type="region of interest" description="Disordered" evidence="1">
    <location>
        <begin position="1"/>
        <end position="65"/>
    </location>
</feature>
<dbReference type="Proteomes" id="UP000317410">
    <property type="component" value="Unassembled WGS sequence"/>
</dbReference>
<feature type="compositionally biased region" description="Basic and acidic residues" evidence="1">
    <location>
        <begin position="102"/>
        <end position="132"/>
    </location>
</feature>
<evidence type="ECO:0008006" key="5">
    <source>
        <dbReference type="Google" id="ProtNLM"/>
    </source>
</evidence>
<keyword evidence="2" id="KW-1133">Transmembrane helix</keyword>
<feature type="transmembrane region" description="Helical" evidence="2">
    <location>
        <begin position="71"/>
        <end position="95"/>
    </location>
</feature>
<dbReference type="RefSeq" id="WP_141385666.1">
    <property type="nucleotide sequence ID" value="NZ_BJNQ01000001.1"/>
</dbReference>
<feature type="region of interest" description="Disordered" evidence="1">
    <location>
        <begin position="94"/>
        <end position="146"/>
    </location>
</feature>
<evidence type="ECO:0000256" key="2">
    <source>
        <dbReference type="SAM" id="Phobius"/>
    </source>
</evidence>
<feature type="compositionally biased region" description="Polar residues" evidence="1">
    <location>
        <begin position="7"/>
        <end position="20"/>
    </location>
</feature>
<sequence>MDDKTPTPDQTPAPNQTPQSTPDAETVPVTPPPTPGAAAPIAGSGQHPVFPAAEPVPAPATAASKPGRTRALLIGGGIAAAVVLAGGGVAVGAAIGDEFGDDDRSSMSDDGPRHDADDHGPRGDDRGDDDRGNAPSSGRGPVTGIGTASADELIEIADAARGAADGEVTSIDAKRDGTWEVQLTTAAGAETEVRVDEALVASVTSTDAADGDDTGPALTLDDETIRALVSAALAEAEGMITDLDVDGDDVSPYDASVLTSDNRSIDIDFSADFAVVGTDID</sequence>
<protein>
    <recommendedName>
        <fullName evidence="5">PepSY domain-containing protein</fullName>
    </recommendedName>
</protein>